<dbReference type="PROSITE" id="PS00573">
    <property type="entry name" value="PYRIDINE_REDOX_2"/>
    <property type="match status" value="1"/>
</dbReference>
<keyword evidence="2" id="KW-0274">FAD</keyword>
<sequence>MYDVIIIGAGPAGLSAGIYAIRSGLETLILDKASWGGQTILSAEIENYPAVPSVTGPDFAEKMYQQLTSLGGIIKMEEVKSLEAESRTVATGSGTYQGKALIIAAGLKRRKLGCPGEETFAGRGVSYCAICDGRFFTGKDVVVVGGGNTAMEDALYMSAYCKTITIVCRKDSLKGEEKLKAGVEKKENIRTIYGTSVSEIRGENAVSEAVLSDGQVLKVSAVFVAIGYEADSGFLNGQVEMTKEGYVVAGEDCRTNVPGVFIAGDLRTKEVRQIVTAAADGAVAALGAADDLLKM</sequence>
<comment type="caution">
    <text evidence="7">The sequence shown here is derived from an EMBL/GenBank/DDBJ whole genome shotgun (WGS) entry which is preliminary data.</text>
</comment>
<gene>
    <name evidence="7" type="ORF">NE619_02365</name>
</gene>
<evidence type="ECO:0000313" key="8">
    <source>
        <dbReference type="Proteomes" id="UP001524502"/>
    </source>
</evidence>
<feature type="domain" description="FAD/NAD(P)-binding" evidence="6">
    <location>
        <begin position="2"/>
        <end position="281"/>
    </location>
</feature>
<evidence type="ECO:0000256" key="1">
    <source>
        <dbReference type="ARBA" id="ARBA00022630"/>
    </source>
</evidence>
<dbReference type="Proteomes" id="UP001524502">
    <property type="component" value="Unassembled WGS sequence"/>
</dbReference>
<dbReference type="InterPro" id="IPR050097">
    <property type="entry name" value="Ferredoxin-NADP_redctase_2"/>
</dbReference>
<evidence type="ECO:0000256" key="2">
    <source>
        <dbReference type="ARBA" id="ARBA00022827"/>
    </source>
</evidence>
<dbReference type="PANTHER" id="PTHR48105">
    <property type="entry name" value="THIOREDOXIN REDUCTASE 1-RELATED-RELATED"/>
    <property type="match status" value="1"/>
</dbReference>
<proteinExistence type="predicted"/>
<accession>A0ABT1RK57</accession>
<organism evidence="7 8">
    <name type="scientific">Anaerovorax odorimutans</name>
    <dbReference type="NCBI Taxonomy" id="109327"/>
    <lineage>
        <taxon>Bacteria</taxon>
        <taxon>Bacillati</taxon>
        <taxon>Bacillota</taxon>
        <taxon>Clostridia</taxon>
        <taxon>Peptostreptococcales</taxon>
        <taxon>Anaerovoracaceae</taxon>
        <taxon>Anaerovorax</taxon>
    </lineage>
</organism>
<dbReference type="RefSeq" id="WP_256130754.1">
    <property type="nucleotide sequence ID" value="NZ_JANFXK010000002.1"/>
</dbReference>
<keyword evidence="8" id="KW-1185">Reference proteome</keyword>
<name>A0ABT1RK57_9FIRM</name>
<keyword evidence="4" id="KW-1015">Disulfide bond</keyword>
<dbReference type="EMBL" id="JANFXK010000002">
    <property type="protein sequence ID" value="MCQ4635560.1"/>
    <property type="molecule type" value="Genomic_DNA"/>
</dbReference>
<evidence type="ECO:0000259" key="6">
    <source>
        <dbReference type="Pfam" id="PF07992"/>
    </source>
</evidence>
<evidence type="ECO:0000256" key="4">
    <source>
        <dbReference type="ARBA" id="ARBA00023157"/>
    </source>
</evidence>
<dbReference type="InterPro" id="IPR008255">
    <property type="entry name" value="Pyr_nucl-diS_OxRdtase_2_AS"/>
</dbReference>
<reference evidence="7 8" key="1">
    <citation type="submission" date="2022-06" db="EMBL/GenBank/DDBJ databases">
        <title>Isolation of gut microbiota from human fecal samples.</title>
        <authorList>
            <person name="Pamer E.G."/>
            <person name="Barat B."/>
            <person name="Waligurski E."/>
            <person name="Medina S."/>
            <person name="Paddock L."/>
            <person name="Mostad J."/>
        </authorList>
    </citation>
    <scope>NUCLEOTIDE SEQUENCE [LARGE SCALE GENOMIC DNA]</scope>
    <source>
        <strain evidence="7 8">SL.3.17</strain>
    </source>
</reference>
<dbReference type="InterPro" id="IPR036188">
    <property type="entry name" value="FAD/NAD-bd_sf"/>
</dbReference>
<evidence type="ECO:0000256" key="5">
    <source>
        <dbReference type="ARBA" id="ARBA00023284"/>
    </source>
</evidence>
<dbReference type="PRINTS" id="PR00368">
    <property type="entry name" value="FADPNR"/>
</dbReference>
<dbReference type="Pfam" id="PF07992">
    <property type="entry name" value="Pyr_redox_2"/>
    <property type="match status" value="1"/>
</dbReference>
<dbReference type="SUPFAM" id="SSF51905">
    <property type="entry name" value="FAD/NAD(P)-binding domain"/>
    <property type="match status" value="1"/>
</dbReference>
<protein>
    <submittedName>
        <fullName evidence="7">FAD-dependent oxidoreductase</fullName>
    </submittedName>
</protein>
<evidence type="ECO:0000313" key="7">
    <source>
        <dbReference type="EMBL" id="MCQ4635560.1"/>
    </source>
</evidence>
<keyword evidence="5" id="KW-0676">Redox-active center</keyword>
<dbReference type="PRINTS" id="PR00469">
    <property type="entry name" value="PNDRDTASEII"/>
</dbReference>
<dbReference type="Gene3D" id="3.50.50.60">
    <property type="entry name" value="FAD/NAD(P)-binding domain"/>
    <property type="match status" value="2"/>
</dbReference>
<evidence type="ECO:0000256" key="3">
    <source>
        <dbReference type="ARBA" id="ARBA00023002"/>
    </source>
</evidence>
<keyword evidence="3" id="KW-0560">Oxidoreductase</keyword>
<dbReference type="InterPro" id="IPR023753">
    <property type="entry name" value="FAD/NAD-binding_dom"/>
</dbReference>
<keyword evidence="1" id="KW-0285">Flavoprotein</keyword>